<dbReference type="RefSeq" id="WP_255852240.1">
    <property type="nucleotide sequence ID" value="NZ_CP073347.1"/>
</dbReference>
<dbReference type="EMBL" id="CP073347">
    <property type="protein sequence ID" value="UTW10212.1"/>
    <property type="molecule type" value="Genomic_DNA"/>
</dbReference>
<gene>
    <name evidence="1" type="ORF">KDW95_12930</name>
</gene>
<protein>
    <submittedName>
        <fullName evidence="1">Uncharacterized protein</fullName>
    </submittedName>
</protein>
<accession>A0ABY5HD12</accession>
<sequence length="46" mass="5211">MGKSRGGLGHTASLKLLMAFFSALRYWKKADALLDFHRNAHPRARI</sequence>
<dbReference type="Proteomes" id="UP001058461">
    <property type="component" value="Chromosome"/>
</dbReference>
<evidence type="ECO:0000313" key="1">
    <source>
        <dbReference type="EMBL" id="UTW10212.1"/>
    </source>
</evidence>
<keyword evidence="2" id="KW-1185">Reference proteome</keyword>
<organism evidence="1 2">
    <name type="scientific">Marinobacterium rhizophilum</name>
    <dbReference type="NCBI Taxonomy" id="420402"/>
    <lineage>
        <taxon>Bacteria</taxon>
        <taxon>Pseudomonadati</taxon>
        <taxon>Pseudomonadota</taxon>
        <taxon>Gammaproteobacteria</taxon>
        <taxon>Oceanospirillales</taxon>
        <taxon>Oceanospirillaceae</taxon>
        <taxon>Marinobacterium</taxon>
    </lineage>
</organism>
<reference evidence="1" key="1">
    <citation type="submission" date="2021-04" db="EMBL/GenBank/DDBJ databases">
        <title>Oceanospirillales bacteria with DddD are important DMSP degraders in coastal seawater.</title>
        <authorList>
            <person name="Liu J."/>
        </authorList>
    </citation>
    <scope>NUCLEOTIDE SEQUENCE</scope>
    <source>
        <strain evidence="1">D13-1</strain>
    </source>
</reference>
<proteinExistence type="predicted"/>
<name>A0ABY5HD12_9GAMM</name>
<evidence type="ECO:0000313" key="2">
    <source>
        <dbReference type="Proteomes" id="UP001058461"/>
    </source>
</evidence>